<evidence type="ECO:0000313" key="5">
    <source>
        <dbReference type="Proteomes" id="UP000054600"/>
    </source>
</evidence>
<dbReference type="PANTHER" id="PTHR33540">
    <property type="entry name" value="TRNA THREONYLCARBAMOYLADENOSINE BIOSYNTHESIS PROTEIN TSAE"/>
    <property type="match status" value="1"/>
</dbReference>
<dbReference type="InterPro" id="IPR011009">
    <property type="entry name" value="Kinase-like_dom_sf"/>
</dbReference>
<name>A0A0W0YZM8_9GAMM</name>
<dbReference type="InterPro" id="IPR002575">
    <property type="entry name" value="Aminoglycoside_PTrfase"/>
</dbReference>
<dbReference type="Gene3D" id="3.90.1200.10">
    <property type="match status" value="1"/>
</dbReference>
<dbReference type="AlphaFoldDB" id="A0A0W0YZM8"/>
<gene>
    <name evidence="4" type="ORF">Lsha_1030</name>
</gene>
<evidence type="ECO:0000259" key="3">
    <source>
        <dbReference type="Pfam" id="PF01636"/>
    </source>
</evidence>
<comment type="caution">
    <text evidence="4">The sequence shown here is derived from an EMBL/GenBank/DDBJ whole genome shotgun (WGS) entry which is preliminary data.</text>
</comment>
<proteinExistence type="predicted"/>
<reference evidence="4 5" key="1">
    <citation type="submission" date="2015-11" db="EMBL/GenBank/DDBJ databases">
        <title>Genomic analysis of 38 Legionella species identifies large and diverse effector repertoires.</title>
        <authorList>
            <person name="Burstein D."/>
            <person name="Amaro F."/>
            <person name="Zusman T."/>
            <person name="Lifshitz Z."/>
            <person name="Cohen O."/>
            <person name="Gilbert J.A."/>
            <person name="Pupko T."/>
            <person name="Shuman H.A."/>
            <person name="Segal G."/>
        </authorList>
    </citation>
    <scope>NUCLEOTIDE SEQUENCE [LARGE SCALE GENOMIC DNA]</scope>
    <source>
        <strain evidence="4 5">ATCC 49655</strain>
    </source>
</reference>
<sequence length="351" mass="40974">MHTMKLIDDEYTHCMPEIKDGKYSMYDRENALKEWLVSIIPQKDFILTSLTGDASFRRYFRIQYNGLSQIVMDAPPGKEDLGPFVHVAQTLAKTGVTTPAILAMDLQQGFLLLSDFGDELLLGKLNSNTVDTYYQQSINTLFNIQACSIHDPMLPDFDKEFMLKEMNVCNEWFFDAYLKLDLQNSEVMLVKETMERIAEEVSQQPLTFIHRDYHSRNLMIIDNHHESALGVIDFQDAMRGPLTYDLVSLLKDCYISWPRNKVLQWVQFFYEHSTVAQTHYSYAEFIRAFDLCGLQRHIKVLGVFSRLFLRDGKSGYLKDLPLTLNYVLECSEIYEEFHPFFNFLQKRVLLP</sequence>
<protein>
    <submittedName>
        <fullName evidence="4">Putative phosphotransferase</fullName>
    </submittedName>
</protein>
<feature type="domain" description="Aminoglycoside phosphotransferase" evidence="3">
    <location>
        <begin position="48"/>
        <end position="260"/>
    </location>
</feature>
<dbReference type="Pfam" id="PF01636">
    <property type="entry name" value="APH"/>
    <property type="match status" value="1"/>
</dbReference>
<accession>A0A0W0YZM8</accession>
<dbReference type="STRING" id="1122169.Lsha_1030"/>
<dbReference type="Proteomes" id="UP000054600">
    <property type="component" value="Unassembled WGS sequence"/>
</dbReference>
<dbReference type="SUPFAM" id="SSF56112">
    <property type="entry name" value="Protein kinase-like (PK-like)"/>
    <property type="match status" value="1"/>
</dbReference>
<keyword evidence="1" id="KW-0547">Nucleotide-binding</keyword>
<keyword evidence="4" id="KW-0808">Transferase</keyword>
<evidence type="ECO:0000256" key="2">
    <source>
        <dbReference type="ARBA" id="ARBA00022840"/>
    </source>
</evidence>
<dbReference type="PATRIC" id="fig|1122169.6.peg.1191"/>
<dbReference type="eggNOG" id="COG3178">
    <property type="taxonomic scope" value="Bacteria"/>
</dbReference>
<dbReference type="PANTHER" id="PTHR33540:SF1">
    <property type="entry name" value="N-ACETYLMURAMATE_N-ACETYLGLUCOSAMINE KINASE"/>
    <property type="match status" value="1"/>
</dbReference>
<keyword evidence="5" id="KW-1185">Reference proteome</keyword>
<dbReference type="GO" id="GO:0016740">
    <property type="term" value="F:transferase activity"/>
    <property type="evidence" value="ECO:0007669"/>
    <property type="project" value="UniProtKB-KW"/>
</dbReference>
<dbReference type="GO" id="GO:0005524">
    <property type="term" value="F:ATP binding"/>
    <property type="evidence" value="ECO:0007669"/>
    <property type="project" value="UniProtKB-KW"/>
</dbReference>
<evidence type="ECO:0000313" key="4">
    <source>
        <dbReference type="EMBL" id="KTD62330.1"/>
    </source>
</evidence>
<dbReference type="Gene3D" id="3.30.200.20">
    <property type="entry name" value="Phosphorylase Kinase, domain 1"/>
    <property type="match status" value="1"/>
</dbReference>
<evidence type="ECO:0000256" key="1">
    <source>
        <dbReference type="ARBA" id="ARBA00022741"/>
    </source>
</evidence>
<keyword evidence="2" id="KW-0067">ATP-binding</keyword>
<organism evidence="4 5">
    <name type="scientific">Legionella shakespearei DSM 23087</name>
    <dbReference type="NCBI Taxonomy" id="1122169"/>
    <lineage>
        <taxon>Bacteria</taxon>
        <taxon>Pseudomonadati</taxon>
        <taxon>Pseudomonadota</taxon>
        <taxon>Gammaproteobacteria</taxon>
        <taxon>Legionellales</taxon>
        <taxon>Legionellaceae</taxon>
        <taxon>Legionella</taxon>
    </lineage>
</organism>
<dbReference type="EMBL" id="LNYW01000033">
    <property type="protein sequence ID" value="KTD62330.1"/>
    <property type="molecule type" value="Genomic_DNA"/>
</dbReference>